<dbReference type="RefSeq" id="WP_065317960.1">
    <property type="nucleotide sequence ID" value="NZ_LSFM01000009.1"/>
</dbReference>
<sequence>MKIINPNEIGSKISTLISESQEKIVVVSPYLGLSTWKKILINLKKAKERNVEIKFYYREIKDKDFYVLKALGVSLFQIDGLHTKLYFNESRVIVSSMNLYESSDLYSTDIAIYFDETEDYNKIYNYFIKYIDCKSSTKEVIKKKNIENKVIEKKDKTILEELHDGLELKFPDSKIKKASDYLFSKNLVPVFHLFIKLDSITIKYPRKNFNKVLINELEENIIELYKINPVLRHDFDFENEENYFYWDVKINENNLSKTSDLILGLSHLKVPKSIN</sequence>
<name>A0A1B8U276_9FLAO</name>
<dbReference type="SUPFAM" id="SSF56024">
    <property type="entry name" value="Phospholipase D/nuclease"/>
    <property type="match status" value="1"/>
</dbReference>
<evidence type="ECO:0008006" key="3">
    <source>
        <dbReference type="Google" id="ProtNLM"/>
    </source>
</evidence>
<keyword evidence="2" id="KW-1185">Reference proteome</keyword>
<organism evidence="1 2">
    <name type="scientific">Polaribacter vadi</name>
    <dbReference type="NCBI Taxonomy" id="1774273"/>
    <lineage>
        <taxon>Bacteria</taxon>
        <taxon>Pseudomonadati</taxon>
        <taxon>Bacteroidota</taxon>
        <taxon>Flavobacteriia</taxon>
        <taxon>Flavobacteriales</taxon>
        <taxon>Flavobacteriaceae</taxon>
    </lineage>
</organism>
<gene>
    <name evidence="1" type="ORF">LPB3_02135</name>
</gene>
<dbReference type="Gene3D" id="3.30.870.10">
    <property type="entry name" value="Endonuclease Chain A"/>
    <property type="match status" value="1"/>
</dbReference>
<proteinExistence type="predicted"/>
<evidence type="ECO:0000313" key="1">
    <source>
        <dbReference type="EMBL" id="OBY65983.1"/>
    </source>
</evidence>
<accession>A0A1B8U276</accession>
<dbReference type="Proteomes" id="UP000092584">
    <property type="component" value="Unassembled WGS sequence"/>
</dbReference>
<comment type="caution">
    <text evidence="1">The sequence shown here is derived from an EMBL/GenBank/DDBJ whole genome shotgun (WGS) entry which is preliminary data.</text>
</comment>
<evidence type="ECO:0000313" key="2">
    <source>
        <dbReference type="Proteomes" id="UP000092584"/>
    </source>
</evidence>
<dbReference type="AlphaFoldDB" id="A0A1B8U276"/>
<dbReference type="EMBL" id="LSFM01000009">
    <property type="protein sequence ID" value="OBY65983.1"/>
    <property type="molecule type" value="Genomic_DNA"/>
</dbReference>
<reference evidence="2" key="1">
    <citation type="submission" date="2016-02" db="EMBL/GenBank/DDBJ databases">
        <authorList>
            <person name="Shin S.-K."/>
            <person name="Yi H."/>
            <person name="Kim E."/>
        </authorList>
    </citation>
    <scope>NUCLEOTIDE SEQUENCE [LARGE SCALE GENOMIC DNA]</scope>
    <source>
        <strain evidence="2">LPB0003</strain>
    </source>
</reference>
<protein>
    <recommendedName>
        <fullName evidence="3">PLD phosphodiesterase domain-containing protein</fullName>
    </recommendedName>
</protein>